<gene>
    <name evidence="1" type="ORF">OSB1V03_LOCUS20694</name>
</gene>
<feature type="non-terminal residue" evidence="1">
    <location>
        <position position="1"/>
    </location>
</feature>
<evidence type="ECO:0000313" key="1">
    <source>
        <dbReference type="EMBL" id="CAD7645830.1"/>
    </source>
</evidence>
<sequence length="161" mass="16576">MYSKFIHQGLVGHNRIIGRTGGHVVHGGGHLVHGGVGHVGVGHVGLVAAAPAVHLGHAFRTHAVAAAPAFAVAAAPAIHAAPIGLAFGGHSFGHGFRQGHVGHVQNIGPVTAAVETRRTHQVIDVPTSQDVIQPSTLIIEPNILPVNIEFRSQSSPVNVNQ</sequence>
<name>A0A7R9QH73_9ACAR</name>
<reference evidence="1" key="1">
    <citation type="submission" date="2020-11" db="EMBL/GenBank/DDBJ databases">
        <authorList>
            <person name="Tran Van P."/>
        </authorList>
    </citation>
    <scope>NUCLEOTIDE SEQUENCE</scope>
</reference>
<dbReference type="EMBL" id="OC889832">
    <property type="protein sequence ID" value="CAD7645830.1"/>
    <property type="molecule type" value="Genomic_DNA"/>
</dbReference>
<protein>
    <submittedName>
        <fullName evidence="1">Uncharacterized protein</fullName>
    </submittedName>
</protein>
<organism evidence="1">
    <name type="scientific">Medioppia subpectinata</name>
    <dbReference type="NCBI Taxonomy" id="1979941"/>
    <lineage>
        <taxon>Eukaryota</taxon>
        <taxon>Metazoa</taxon>
        <taxon>Ecdysozoa</taxon>
        <taxon>Arthropoda</taxon>
        <taxon>Chelicerata</taxon>
        <taxon>Arachnida</taxon>
        <taxon>Acari</taxon>
        <taxon>Acariformes</taxon>
        <taxon>Sarcoptiformes</taxon>
        <taxon>Oribatida</taxon>
        <taxon>Brachypylina</taxon>
        <taxon>Oppioidea</taxon>
        <taxon>Oppiidae</taxon>
        <taxon>Medioppia</taxon>
    </lineage>
</organism>
<accession>A0A7R9QH73</accession>
<proteinExistence type="predicted"/>
<evidence type="ECO:0000313" key="2">
    <source>
        <dbReference type="Proteomes" id="UP000759131"/>
    </source>
</evidence>
<dbReference type="OrthoDB" id="6515875at2759"/>
<keyword evidence="2" id="KW-1185">Reference proteome</keyword>
<dbReference type="EMBL" id="CAJPIZ010035257">
    <property type="protein sequence ID" value="CAG2120748.1"/>
    <property type="molecule type" value="Genomic_DNA"/>
</dbReference>
<dbReference type="Proteomes" id="UP000759131">
    <property type="component" value="Unassembled WGS sequence"/>
</dbReference>
<dbReference type="AlphaFoldDB" id="A0A7R9QH73"/>